<dbReference type="RefSeq" id="YP_010667074.1">
    <property type="nucleotide sequence ID" value="NC_070948.1"/>
</dbReference>
<proteinExistence type="predicted"/>
<sequence>MPDAMLLLLTIACLIFALVEKARADKSAELNRKLEYERARWEIAARRRGEALEQIRSKLTQPAVLGMPFGQIRASIDRSIARGMRR</sequence>
<dbReference type="Proteomes" id="UP000319811">
    <property type="component" value="Segment"/>
</dbReference>
<keyword evidence="2" id="KW-1185">Reference proteome</keyword>
<dbReference type="EMBL" id="MK977705">
    <property type="protein sequence ID" value="QDF15463.1"/>
    <property type="molecule type" value="Genomic_DNA"/>
</dbReference>
<evidence type="ECO:0000313" key="2">
    <source>
        <dbReference type="Proteomes" id="UP000319811"/>
    </source>
</evidence>
<organism evidence="1 2">
    <name type="scientific">Gordonia phage Mollymur</name>
    <dbReference type="NCBI Taxonomy" id="2590895"/>
    <lineage>
        <taxon>Viruses</taxon>
        <taxon>Duplodnaviria</taxon>
        <taxon>Heunggongvirae</taxon>
        <taxon>Uroviricota</taxon>
        <taxon>Caudoviricetes</taxon>
        <taxon>Mollymurvirus</taxon>
        <taxon>Mollymurvirus mollymur</taxon>
    </lineage>
</organism>
<evidence type="ECO:0000313" key="1">
    <source>
        <dbReference type="EMBL" id="QDF15463.1"/>
    </source>
</evidence>
<name>A0A4Y6E9W5_9CAUD</name>
<protein>
    <submittedName>
        <fullName evidence="1">Uncharacterized protein</fullName>
    </submittedName>
</protein>
<accession>A0A4Y6E9W5</accession>
<dbReference type="GeneID" id="77943186"/>
<dbReference type="KEGG" id="vg:77943186"/>
<reference evidence="1 2" key="1">
    <citation type="submission" date="2019-05" db="EMBL/GenBank/DDBJ databases">
        <authorList>
            <person name="Murphy M.E."/>
            <person name="Alvaro L.E."/>
            <person name="Baker K.N."/>
            <person name="Baxter I.S."/>
            <person name="Brown M.R."/>
            <person name="Driscoll K.D."/>
            <person name="Elrubaie J.M."/>
            <person name="Feith S.L."/>
            <person name="Indihar D.F."/>
            <person name="Knoch V.T."/>
            <person name="Koirtyohann K.M."/>
            <person name="Kratz M.A."/>
            <person name="Lear A.H."/>
            <person name="Lindblom K.E."/>
            <person name="Marcus E.R."/>
            <person name="Sensor R."/>
            <person name="Sherman S.J."/>
            <person name="Swift V.R."/>
            <person name="White K.E."/>
            <person name="Wills S.J."/>
            <person name="Gatt S.M."/>
            <person name="Lohbauer S.A."/>
            <person name="Power T.R."/>
            <person name="Rosales K.A."/>
            <person name="Sisson B.M."/>
            <person name="Isern S."/>
            <person name="Michael S.F."/>
            <person name="Monti D.L."/>
            <person name="Garlena R.A."/>
            <person name="Russell D.A."/>
            <person name="Pope W.H."/>
            <person name="Jacobs-Sera D."/>
            <person name="Hatfull G.F."/>
        </authorList>
    </citation>
    <scope>NUCLEOTIDE SEQUENCE [LARGE SCALE GENOMIC DNA]</scope>
</reference>
<gene>
    <name evidence="1" type="primary">103</name>
    <name evidence="1" type="ORF">SEA_MOLLYMUR_103</name>
</gene>